<name>A0A6V8PUB1_9ACTN</name>
<accession>A0A6V8PUB1</accession>
<evidence type="ECO:0000256" key="1">
    <source>
        <dbReference type="SAM" id="MobiDB-lite"/>
    </source>
</evidence>
<proteinExistence type="predicted"/>
<reference evidence="2 3" key="1">
    <citation type="journal article" date="2020" name="Front. Microbiol.">
        <title>Single-cell genomics of novel Actinobacteria with the Wood-Ljungdahl pathway discovered in a serpentinizing system.</title>
        <authorList>
            <person name="Merino N."/>
            <person name="Kawai M."/>
            <person name="Boyd E.S."/>
            <person name="Colman D.R."/>
            <person name="McGlynn S.E."/>
            <person name="Nealson K.H."/>
            <person name="Kurokawa K."/>
            <person name="Hongoh Y."/>
        </authorList>
    </citation>
    <scope>NUCLEOTIDE SEQUENCE [LARGE SCALE GENOMIC DNA]</scope>
    <source>
        <strain evidence="2 3">S43</strain>
    </source>
</reference>
<feature type="region of interest" description="Disordered" evidence="1">
    <location>
        <begin position="19"/>
        <end position="69"/>
    </location>
</feature>
<feature type="non-terminal residue" evidence="2">
    <location>
        <position position="1"/>
    </location>
</feature>
<dbReference type="AlphaFoldDB" id="A0A6V8PUB1"/>
<organism evidence="2 3">
    <name type="scientific">Candidatus Hakubella thermalkaliphila</name>
    <dbReference type="NCBI Taxonomy" id="2754717"/>
    <lineage>
        <taxon>Bacteria</taxon>
        <taxon>Bacillati</taxon>
        <taxon>Actinomycetota</taxon>
        <taxon>Actinomycetota incertae sedis</taxon>
        <taxon>Candidatus Hakubellales</taxon>
        <taxon>Candidatus Hakubellaceae</taxon>
        <taxon>Candidatus Hakubella</taxon>
    </lineage>
</organism>
<evidence type="ECO:0000313" key="2">
    <source>
        <dbReference type="EMBL" id="GFP35867.1"/>
    </source>
</evidence>
<dbReference type="Proteomes" id="UP000576480">
    <property type="component" value="Unassembled WGS sequence"/>
</dbReference>
<evidence type="ECO:0000313" key="3">
    <source>
        <dbReference type="Proteomes" id="UP000576480"/>
    </source>
</evidence>
<sequence>RDRTQFWARSFVRPPGLLLSIMPLDPLPQTQEQEREVEESEPETERLQSQPGRGGAETPQMPRSRRPGR</sequence>
<gene>
    <name evidence="2" type="ORF">HKBW3S43_01654</name>
</gene>
<protein>
    <submittedName>
        <fullName evidence="2">Uncharacterized protein</fullName>
    </submittedName>
</protein>
<dbReference type="EMBL" id="BLSB01000257">
    <property type="protein sequence ID" value="GFP35867.1"/>
    <property type="molecule type" value="Genomic_DNA"/>
</dbReference>
<comment type="caution">
    <text evidence="2">The sequence shown here is derived from an EMBL/GenBank/DDBJ whole genome shotgun (WGS) entry which is preliminary data.</text>
</comment>